<name>A0A1Z3HI83_9CYAN</name>
<dbReference type="EMBL" id="CP021983">
    <property type="protein sequence ID" value="ASC70005.1"/>
    <property type="molecule type" value="Genomic_DNA"/>
</dbReference>
<reference evidence="1 2" key="1">
    <citation type="journal article" date="2016" name="Biochim. Biophys. Acta">
        <title>Characterization of red-shifted phycobilisomes isolated from the chlorophyll f-containing cyanobacterium Halomicronema hongdechloris.</title>
        <authorList>
            <person name="Li Y."/>
            <person name="Lin Y."/>
            <person name="Garvey C.J."/>
            <person name="Birch D."/>
            <person name="Corkery R.W."/>
            <person name="Loughlin P.C."/>
            <person name="Scheer H."/>
            <person name="Willows R.D."/>
            <person name="Chen M."/>
        </authorList>
    </citation>
    <scope>NUCLEOTIDE SEQUENCE [LARGE SCALE GENOMIC DNA]</scope>
    <source>
        <strain evidence="1 2">C2206</strain>
    </source>
</reference>
<organism evidence="1 2">
    <name type="scientific">Halomicronema hongdechloris C2206</name>
    <dbReference type="NCBI Taxonomy" id="1641165"/>
    <lineage>
        <taxon>Bacteria</taxon>
        <taxon>Bacillati</taxon>
        <taxon>Cyanobacteriota</taxon>
        <taxon>Cyanophyceae</taxon>
        <taxon>Nodosilineales</taxon>
        <taxon>Nodosilineaceae</taxon>
        <taxon>Halomicronema</taxon>
    </lineage>
</organism>
<dbReference type="KEGG" id="hhg:XM38_009350"/>
<accession>A0A1Z3HI83</accession>
<evidence type="ECO:0000313" key="2">
    <source>
        <dbReference type="Proteomes" id="UP000191901"/>
    </source>
</evidence>
<dbReference type="AlphaFoldDB" id="A0A1Z3HI83"/>
<evidence type="ECO:0000313" key="1">
    <source>
        <dbReference type="EMBL" id="ASC70005.1"/>
    </source>
</evidence>
<keyword evidence="2" id="KW-1185">Reference proteome</keyword>
<protein>
    <submittedName>
        <fullName evidence="1">Uncharacterized protein</fullName>
    </submittedName>
</protein>
<proteinExistence type="predicted"/>
<dbReference type="Proteomes" id="UP000191901">
    <property type="component" value="Chromosome"/>
</dbReference>
<gene>
    <name evidence="1" type="ORF">XM38_009350</name>
</gene>
<sequence length="73" mass="8136">MSGDYLLGFGLNGCGGANWQQHVCSASWGYMIETTGVAKACSHGMENVLGNSRINRGRRMIVEVDHWFSHWFT</sequence>